<reference evidence="1" key="1">
    <citation type="submission" date="2016-11" db="UniProtKB">
        <authorList>
            <consortium name="WormBaseParasite"/>
        </authorList>
    </citation>
    <scope>IDENTIFICATION</scope>
    <source>
        <strain evidence="1">pt0022</strain>
    </source>
</reference>
<dbReference type="AlphaFoldDB" id="A0A1I8EGT5"/>
<accession>A0A1I8EGT5</accession>
<organism evidence="1">
    <name type="scientific">Wuchereria bancrofti</name>
    <dbReference type="NCBI Taxonomy" id="6293"/>
    <lineage>
        <taxon>Eukaryota</taxon>
        <taxon>Metazoa</taxon>
        <taxon>Ecdysozoa</taxon>
        <taxon>Nematoda</taxon>
        <taxon>Chromadorea</taxon>
        <taxon>Rhabditida</taxon>
        <taxon>Spirurina</taxon>
        <taxon>Spiruromorpha</taxon>
        <taxon>Filarioidea</taxon>
        <taxon>Onchocercidae</taxon>
        <taxon>Wuchereria</taxon>
    </lineage>
</organism>
<name>A0A1I8EGT5_WUCBA</name>
<protein>
    <submittedName>
        <fullName evidence="1">Uncharacterized protein</fullName>
    </submittedName>
</protein>
<dbReference type="WBParaSite" id="maker-PairedContig_1884-snap-gene-0.1-mRNA-1">
    <property type="protein sequence ID" value="maker-PairedContig_1884-snap-gene-0.1-mRNA-1"/>
    <property type="gene ID" value="maker-PairedContig_1884-snap-gene-0.1"/>
</dbReference>
<evidence type="ECO:0000313" key="1">
    <source>
        <dbReference type="WBParaSite" id="maker-PairedContig_1884-snap-gene-0.1-mRNA-1"/>
    </source>
</evidence>
<sequence>MGKTTECCFLERNLITGMLTLFKIQFGSLRNPSLKSIDFTNDCLVYRKVNGTIKKWDYDECTIGNSCCFSAITMDQSGKFVVEAGGCQDDFQSFVRQHAGILVHPIDRLPFLGQFSDEKITEYCEFEMCLASAIPNNHWRICACHEDKCNEGGIDEMLKKYMAVKPWETSTLSLNLFNPDIEILFNGAIICDVKANR</sequence>
<proteinExistence type="predicted"/>